<feature type="compositionally biased region" description="Basic and acidic residues" evidence="1">
    <location>
        <begin position="28"/>
        <end position="39"/>
    </location>
</feature>
<evidence type="ECO:0000313" key="3">
    <source>
        <dbReference type="Proteomes" id="UP000074914"/>
    </source>
</evidence>
<proteinExistence type="predicted"/>
<gene>
    <name evidence="2" type="ORF">CPter291_1015</name>
</gene>
<protein>
    <submittedName>
        <fullName evidence="2">Uncharacterized protein</fullName>
    </submittedName>
</protein>
<evidence type="ECO:0000313" key="2">
    <source>
        <dbReference type="EMBL" id="AMP13293.1"/>
    </source>
</evidence>
<reference evidence="2 3" key="1">
    <citation type="submission" date="2015-11" db="EMBL/GenBank/DDBJ databases">
        <title>Exploring the genomic traits of fungus-feeding bacterial genus Collimonas.</title>
        <authorList>
            <person name="Song C."/>
            <person name="Schmidt R."/>
            <person name="de Jager V."/>
            <person name="Krzyzanowska D."/>
            <person name="Jongedijk E."/>
            <person name="Cankar K."/>
            <person name="Beekwilder J."/>
            <person name="van Veen A."/>
            <person name="de Boer W."/>
            <person name="van Veen J.A."/>
            <person name="Garbeva P."/>
        </authorList>
    </citation>
    <scope>NUCLEOTIDE SEQUENCE [LARGE SCALE GENOMIC DNA]</scope>
    <source>
        <strain evidence="2 3">Ter291</strain>
    </source>
</reference>
<organism evidence="2 3">
    <name type="scientific">Collimonas pratensis</name>
    <dbReference type="NCBI Taxonomy" id="279113"/>
    <lineage>
        <taxon>Bacteria</taxon>
        <taxon>Pseudomonadati</taxon>
        <taxon>Pseudomonadota</taxon>
        <taxon>Betaproteobacteria</taxon>
        <taxon>Burkholderiales</taxon>
        <taxon>Oxalobacteraceae</taxon>
        <taxon>Collimonas</taxon>
    </lineage>
</organism>
<evidence type="ECO:0000256" key="1">
    <source>
        <dbReference type="SAM" id="MobiDB-lite"/>
    </source>
</evidence>
<dbReference type="Proteomes" id="UP000074914">
    <property type="component" value="Chromosome"/>
</dbReference>
<feature type="region of interest" description="Disordered" evidence="1">
    <location>
        <begin position="1"/>
        <end position="86"/>
    </location>
</feature>
<keyword evidence="3" id="KW-1185">Reference proteome</keyword>
<feature type="compositionally biased region" description="Basic residues" evidence="1">
    <location>
        <begin position="48"/>
        <end position="60"/>
    </location>
</feature>
<name>A0ABM5Z2Z0_9BURK</name>
<dbReference type="EMBL" id="CP013236">
    <property type="protein sequence ID" value="AMP13293.1"/>
    <property type="molecule type" value="Genomic_DNA"/>
</dbReference>
<sequence>MARHVIVVGDTLAPRGDTVTTGSNADIVDSKPVADKGDMVDDTQTNHLGRRRKQHVRRCTGRPARASRDMPPHAGESQCDGFHTLT</sequence>
<accession>A0ABM5Z2Z0</accession>